<dbReference type="GeneID" id="54409715"/>
<organism evidence="3 4">
    <name type="scientific">Dothidotthia symphoricarpi CBS 119687</name>
    <dbReference type="NCBI Taxonomy" id="1392245"/>
    <lineage>
        <taxon>Eukaryota</taxon>
        <taxon>Fungi</taxon>
        <taxon>Dikarya</taxon>
        <taxon>Ascomycota</taxon>
        <taxon>Pezizomycotina</taxon>
        <taxon>Dothideomycetes</taxon>
        <taxon>Pleosporomycetidae</taxon>
        <taxon>Pleosporales</taxon>
        <taxon>Dothidotthiaceae</taxon>
        <taxon>Dothidotthia</taxon>
    </lineage>
</organism>
<feature type="compositionally biased region" description="Acidic residues" evidence="1">
    <location>
        <begin position="349"/>
        <end position="366"/>
    </location>
</feature>
<dbReference type="InterPro" id="IPR003615">
    <property type="entry name" value="HNH_nuc"/>
</dbReference>
<dbReference type="Pfam" id="PF13391">
    <property type="entry name" value="HNH_2"/>
    <property type="match status" value="1"/>
</dbReference>
<keyword evidence="4" id="KW-1185">Reference proteome</keyword>
<name>A0A6A5ZVA5_9PLEO</name>
<gene>
    <name evidence="3" type="ORF">P153DRAFT_371550</name>
</gene>
<feature type="compositionally biased region" description="Polar residues" evidence="1">
    <location>
        <begin position="381"/>
        <end position="398"/>
    </location>
</feature>
<accession>A0A6A5ZVA5</accession>
<dbReference type="EMBL" id="ML977525">
    <property type="protein sequence ID" value="KAF2123570.1"/>
    <property type="molecule type" value="Genomic_DNA"/>
</dbReference>
<dbReference type="Proteomes" id="UP000799771">
    <property type="component" value="Unassembled WGS sequence"/>
</dbReference>
<evidence type="ECO:0000313" key="4">
    <source>
        <dbReference type="Proteomes" id="UP000799771"/>
    </source>
</evidence>
<dbReference type="RefSeq" id="XP_033517964.1">
    <property type="nucleotide sequence ID" value="XM_033669283.1"/>
</dbReference>
<reference evidence="3" key="1">
    <citation type="journal article" date="2020" name="Stud. Mycol.">
        <title>101 Dothideomycetes genomes: a test case for predicting lifestyles and emergence of pathogens.</title>
        <authorList>
            <person name="Haridas S."/>
            <person name="Albert R."/>
            <person name="Binder M."/>
            <person name="Bloem J."/>
            <person name="Labutti K."/>
            <person name="Salamov A."/>
            <person name="Andreopoulos B."/>
            <person name="Baker S."/>
            <person name="Barry K."/>
            <person name="Bills G."/>
            <person name="Bluhm B."/>
            <person name="Cannon C."/>
            <person name="Castanera R."/>
            <person name="Culley D."/>
            <person name="Daum C."/>
            <person name="Ezra D."/>
            <person name="Gonzalez J."/>
            <person name="Henrissat B."/>
            <person name="Kuo A."/>
            <person name="Liang C."/>
            <person name="Lipzen A."/>
            <person name="Lutzoni F."/>
            <person name="Magnuson J."/>
            <person name="Mondo S."/>
            <person name="Nolan M."/>
            <person name="Ohm R."/>
            <person name="Pangilinan J."/>
            <person name="Park H.-J."/>
            <person name="Ramirez L."/>
            <person name="Alfaro M."/>
            <person name="Sun H."/>
            <person name="Tritt A."/>
            <person name="Yoshinaga Y."/>
            <person name="Zwiers L.-H."/>
            <person name="Turgeon B."/>
            <person name="Goodwin S."/>
            <person name="Spatafora J."/>
            <person name="Crous P."/>
            <person name="Grigoriev I."/>
        </authorList>
    </citation>
    <scope>NUCLEOTIDE SEQUENCE</scope>
    <source>
        <strain evidence="3">CBS 119687</strain>
    </source>
</reference>
<evidence type="ECO:0000256" key="1">
    <source>
        <dbReference type="SAM" id="MobiDB-lite"/>
    </source>
</evidence>
<evidence type="ECO:0000259" key="2">
    <source>
        <dbReference type="Pfam" id="PF13391"/>
    </source>
</evidence>
<proteinExistence type="predicted"/>
<sequence>MAFVLPPPPQLEAPELPRSLPIIFRHPGYDDTVNVLFMLYAPDAKVDSDEQNKDAPRWPALYAQVALDACALVADNRTGGWLSRVRDAVAGSAAQVDPTSMLHQRDYYFHLKSSDGSSDPYPVVPNFREWSFPHDAVPVHWLASTNNKARVDNSYSSSNLTVGLKVRDGTCRMSGCREEAQVSHVVPAAEEDWWKGNYMAQYGLGTSAATPQNTANALLLRADLHLAFDKPRFAFVPKPAGDNSMRIVTHLLEPSAELQHLYHNRELHPSAVGGEMLFARFAWSIFPLVSEFLCRNVDRRLALQARHADLLDDRGYVSAAKCKTFTTAGIRQEKADSKKRKSNPNVVSESEDADLTEVEEQAEPQDGDALCLAPKRRRSGSAASLSPSGTLSPESSLSTDEHPVQVESTGSTLAQEWLDVERKRSDPSGLFEKEREWIQEVWNGKSMSGNEVLRFLQGIGHEIIDNEAD</sequence>
<evidence type="ECO:0000313" key="3">
    <source>
        <dbReference type="EMBL" id="KAF2123570.1"/>
    </source>
</evidence>
<dbReference type="AlphaFoldDB" id="A0A6A5ZVA5"/>
<feature type="region of interest" description="Disordered" evidence="1">
    <location>
        <begin position="331"/>
        <end position="413"/>
    </location>
</feature>
<feature type="domain" description="HNH nuclease" evidence="2">
    <location>
        <begin position="171"/>
        <end position="236"/>
    </location>
</feature>
<dbReference type="OrthoDB" id="2142759at2759"/>
<protein>
    <recommendedName>
        <fullName evidence="2">HNH nuclease domain-containing protein</fullName>
    </recommendedName>
</protein>